<sequence>MQKKIEKVQEFKSKSVMLDIYSIIEEIHSQLNPLKEAKKAIQVANSLANMAQAENAAVGSNNSSNIQNNMACEG</sequence>
<protein>
    <submittedName>
        <fullName evidence="1">Uncharacterized protein</fullName>
    </submittedName>
</protein>
<dbReference type="GeneID" id="9100813"/>
<gene>
    <name evidence="1" type="ORF">PAAG_00267</name>
</gene>
<keyword evidence="2" id="KW-1185">Reference proteome</keyword>
<dbReference type="EMBL" id="KN293992">
    <property type="protein sequence ID" value="EEH35944.2"/>
    <property type="molecule type" value="Genomic_DNA"/>
</dbReference>
<dbReference type="OrthoDB" id="4210619at2759"/>
<dbReference type="VEuPathDB" id="FungiDB:PAAG_00267"/>
<dbReference type="AlphaFoldDB" id="C1GP22"/>
<organism evidence="1 2">
    <name type="scientific">Paracoccidioides lutzii (strain ATCC MYA-826 / Pb01)</name>
    <name type="common">Paracoccidioides brasiliensis</name>
    <dbReference type="NCBI Taxonomy" id="502779"/>
    <lineage>
        <taxon>Eukaryota</taxon>
        <taxon>Fungi</taxon>
        <taxon>Dikarya</taxon>
        <taxon>Ascomycota</taxon>
        <taxon>Pezizomycotina</taxon>
        <taxon>Eurotiomycetes</taxon>
        <taxon>Eurotiomycetidae</taxon>
        <taxon>Onygenales</taxon>
        <taxon>Ajellomycetaceae</taxon>
        <taxon>Paracoccidioides</taxon>
    </lineage>
</organism>
<dbReference type="Proteomes" id="UP000002059">
    <property type="component" value="Partially assembled WGS sequence"/>
</dbReference>
<evidence type="ECO:0000313" key="1">
    <source>
        <dbReference type="EMBL" id="EEH35944.2"/>
    </source>
</evidence>
<dbReference type="RefSeq" id="XP_015700295.1">
    <property type="nucleotide sequence ID" value="XM_015843960.1"/>
</dbReference>
<dbReference type="KEGG" id="pbl:PAAG_00267"/>
<accession>C1GP22</accession>
<evidence type="ECO:0000313" key="2">
    <source>
        <dbReference type="Proteomes" id="UP000002059"/>
    </source>
</evidence>
<name>C1GP22_PARBA</name>
<proteinExistence type="predicted"/>
<reference evidence="1 2" key="1">
    <citation type="journal article" date="2011" name="PLoS Genet.">
        <title>Comparative genomic analysis of human fungal pathogens causing paracoccidioidomycosis.</title>
        <authorList>
            <person name="Desjardins C.A."/>
            <person name="Champion M.D."/>
            <person name="Holder J.W."/>
            <person name="Muszewska A."/>
            <person name="Goldberg J."/>
            <person name="Bailao A.M."/>
            <person name="Brigido M.M."/>
            <person name="Ferreira M.E."/>
            <person name="Garcia A.M."/>
            <person name="Grynberg M."/>
            <person name="Gujja S."/>
            <person name="Heiman D.I."/>
            <person name="Henn M.R."/>
            <person name="Kodira C.D."/>
            <person name="Leon-Narvaez H."/>
            <person name="Longo L.V."/>
            <person name="Ma L.J."/>
            <person name="Malavazi I."/>
            <person name="Matsuo A.L."/>
            <person name="Morais F.V."/>
            <person name="Pereira M."/>
            <person name="Rodriguez-Brito S."/>
            <person name="Sakthikumar S."/>
            <person name="Salem-Izacc S.M."/>
            <person name="Sykes S.M."/>
            <person name="Teixeira M.M."/>
            <person name="Vallejo M.C."/>
            <person name="Walter M.E."/>
            <person name="Yandava C."/>
            <person name="Young S."/>
            <person name="Zeng Q."/>
            <person name="Zucker J."/>
            <person name="Felipe M.S."/>
            <person name="Goldman G.H."/>
            <person name="Haas B.J."/>
            <person name="McEwen J.G."/>
            <person name="Nino-Vega G."/>
            <person name="Puccia R."/>
            <person name="San-Blas G."/>
            <person name="Soares C.M."/>
            <person name="Birren B.W."/>
            <person name="Cuomo C.A."/>
        </authorList>
    </citation>
    <scope>NUCLEOTIDE SEQUENCE [LARGE SCALE GENOMIC DNA]</scope>
    <source>
        <strain evidence="2">ATCC MYA-826 / Pb01</strain>
    </source>
</reference>
<dbReference type="HOGENOM" id="CLU_2688449_0_0_1"/>